<organism evidence="2 3">
    <name type="scientific">Brassicogethes aeneus</name>
    <name type="common">Rape pollen beetle</name>
    <name type="synonym">Meligethes aeneus</name>
    <dbReference type="NCBI Taxonomy" id="1431903"/>
    <lineage>
        <taxon>Eukaryota</taxon>
        <taxon>Metazoa</taxon>
        <taxon>Ecdysozoa</taxon>
        <taxon>Arthropoda</taxon>
        <taxon>Hexapoda</taxon>
        <taxon>Insecta</taxon>
        <taxon>Pterygota</taxon>
        <taxon>Neoptera</taxon>
        <taxon>Endopterygota</taxon>
        <taxon>Coleoptera</taxon>
        <taxon>Polyphaga</taxon>
        <taxon>Cucujiformia</taxon>
        <taxon>Nitidulidae</taxon>
        <taxon>Meligethinae</taxon>
        <taxon>Brassicogethes</taxon>
    </lineage>
</organism>
<name>A0A9P0APD6_BRAAE</name>
<evidence type="ECO:0000313" key="2">
    <source>
        <dbReference type="EMBL" id="CAH0546548.1"/>
    </source>
</evidence>
<reference evidence="2" key="1">
    <citation type="submission" date="2021-12" db="EMBL/GenBank/DDBJ databases">
        <authorList>
            <person name="King R."/>
        </authorList>
    </citation>
    <scope>NUCLEOTIDE SEQUENCE</scope>
</reference>
<keyword evidence="1" id="KW-1133">Transmembrane helix</keyword>
<proteinExistence type="predicted"/>
<protein>
    <submittedName>
        <fullName evidence="2">Uncharacterized protein</fullName>
    </submittedName>
</protein>
<dbReference type="Proteomes" id="UP001154078">
    <property type="component" value="Chromosome 1"/>
</dbReference>
<dbReference type="OrthoDB" id="6360013at2759"/>
<keyword evidence="1" id="KW-0812">Transmembrane</keyword>
<evidence type="ECO:0000313" key="3">
    <source>
        <dbReference type="Proteomes" id="UP001154078"/>
    </source>
</evidence>
<dbReference type="Gene3D" id="3.80.10.10">
    <property type="entry name" value="Ribonuclease Inhibitor"/>
    <property type="match status" value="1"/>
</dbReference>
<dbReference type="SUPFAM" id="SSF52058">
    <property type="entry name" value="L domain-like"/>
    <property type="match status" value="1"/>
</dbReference>
<keyword evidence="3" id="KW-1185">Reference proteome</keyword>
<evidence type="ECO:0000256" key="1">
    <source>
        <dbReference type="SAM" id="Phobius"/>
    </source>
</evidence>
<feature type="transmembrane region" description="Helical" evidence="1">
    <location>
        <begin position="401"/>
        <end position="423"/>
    </location>
</feature>
<dbReference type="InterPro" id="IPR032675">
    <property type="entry name" value="LRR_dom_sf"/>
</dbReference>
<dbReference type="EMBL" id="OV121132">
    <property type="protein sequence ID" value="CAH0546548.1"/>
    <property type="molecule type" value="Genomic_DNA"/>
</dbReference>
<dbReference type="AlphaFoldDB" id="A0A9P0APD6"/>
<accession>A0A9P0APD6</accession>
<keyword evidence="1" id="KW-0472">Membrane</keyword>
<sequence length="472" mass="53693">MFDRGGPGELIVLMENMMIWKKGIILVLQLYLIKMSKAILSGNDETPQEDITRIPGFGCYWQGGSYPGVTCDCRDREMEFVINKNIPSFDAASIEIKNCNKITFKGNSISHMRNLRNLTLNNIAQIDLEEDSLNWVAYRSVFSEQMDQIIPNLKIYVLDSVISNIGIQSFKGNIGELYFDRVTILSTSQYAFANLQQTQSVVFKNCVFYSIMQQAFKKFTTENLQLRNVTAREIPSRMFSDITVNQLFTIQSCNFGSVRSSAFIIQNPLYMDVTNTNIFELDGEGFKVQGVDRVTFANNNFHTVQDGAFRGITKKTDSNMFITLNTNTFTIITRDSLTFPESKVEIIDLCLNHTCDCLNIDHQIKNTEHFSNIKCLYNNQYITVSDFKSKLCSLSTSSTTLIIVLSVVGTLLIIIIAALSIFLRRYLRRGKYGNQKQIKNGQLSLIVPDGRTYRETELHVIVEKTELLTTDL</sequence>
<gene>
    <name evidence="2" type="ORF">MELIAE_LOCUS689</name>
</gene>